<comment type="subcellular location">
    <subcellularLocation>
        <location evidence="1 9">Cell membrane</location>
        <topology evidence="1 9">Multi-pass membrane protein</topology>
    </subcellularLocation>
</comment>
<evidence type="ECO:0000256" key="3">
    <source>
        <dbReference type="ARBA" id="ARBA00022475"/>
    </source>
</evidence>
<keyword evidence="8 9" id="KW-0472">Membrane</keyword>
<name>A0ABV2WHB1_9NOCA</name>
<feature type="compositionally biased region" description="Pro residues" evidence="10">
    <location>
        <begin position="234"/>
        <end position="246"/>
    </location>
</feature>
<comment type="subunit">
    <text evidence="9">Forms a complex with SecF. Part of the essential Sec protein translocation apparatus which comprises SecA, SecYEG and auxiliary proteins SecDF. Other proteins may also be involved.</text>
</comment>
<comment type="function">
    <text evidence="9">Part of the Sec protein translocase complex. Interacts with the SecYEG preprotein conducting channel. SecDF uses the proton motive force (PMF) to complete protein translocation after the ATP-dependent function of SecA.</text>
</comment>
<evidence type="ECO:0000256" key="5">
    <source>
        <dbReference type="ARBA" id="ARBA00022927"/>
    </source>
</evidence>
<dbReference type="PRINTS" id="PR00702">
    <property type="entry name" value="ACRIFLAVINRP"/>
</dbReference>
<dbReference type="NCBIfam" id="TIGR01129">
    <property type="entry name" value="secD"/>
    <property type="match status" value="1"/>
</dbReference>
<evidence type="ECO:0000313" key="14">
    <source>
        <dbReference type="EMBL" id="MEU1950271.1"/>
    </source>
</evidence>
<feature type="transmembrane region" description="Helical" evidence="9">
    <location>
        <begin position="435"/>
        <end position="453"/>
    </location>
</feature>
<accession>A0ABV2WHB1</accession>
<feature type="transmembrane region" description="Helical" evidence="9">
    <location>
        <begin position="460"/>
        <end position="484"/>
    </location>
</feature>
<evidence type="ECO:0000256" key="7">
    <source>
        <dbReference type="ARBA" id="ARBA00023010"/>
    </source>
</evidence>
<evidence type="ECO:0000256" key="8">
    <source>
        <dbReference type="ARBA" id="ARBA00023136"/>
    </source>
</evidence>
<protein>
    <recommendedName>
        <fullName evidence="9">Protein translocase subunit SecD</fullName>
    </recommendedName>
</protein>
<evidence type="ECO:0000259" key="13">
    <source>
        <dbReference type="Pfam" id="PF22599"/>
    </source>
</evidence>
<dbReference type="Gene3D" id="3.30.1360.200">
    <property type="match status" value="1"/>
</dbReference>
<evidence type="ECO:0000256" key="2">
    <source>
        <dbReference type="ARBA" id="ARBA00022448"/>
    </source>
</evidence>
<feature type="compositionally biased region" description="Low complexity" evidence="10">
    <location>
        <begin position="192"/>
        <end position="207"/>
    </location>
</feature>
<dbReference type="Gene3D" id="3.30.70.3220">
    <property type="match status" value="1"/>
</dbReference>
<dbReference type="InterPro" id="IPR022646">
    <property type="entry name" value="SecD/SecF_CS"/>
</dbReference>
<evidence type="ECO:0000256" key="9">
    <source>
        <dbReference type="HAMAP-Rule" id="MF_01463"/>
    </source>
</evidence>
<evidence type="ECO:0000259" key="12">
    <source>
        <dbReference type="Pfam" id="PF21760"/>
    </source>
</evidence>
<feature type="compositionally biased region" description="Low complexity" evidence="10">
    <location>
        <begin position="155"/>
        <end position="172"/>
    </location>
</feature>
<keyword evidence="6 9" id="KW-1133">Transmembrane helix</keyword>
<dbReference type="NCBIfam" id="TIGR00916">
    <property type="entry name" value="2A0604s01"/>
    <property type="match status" value="1"/>
</dbReference>
<proteinExistence type="inferred from homology"/>
<evidence type="ECO:0000313" key="15">
    <source>
        <dbReference type="Proteomes" id="UP001550628"/>
    </source>
</evidence>
<sequence>MPPSQGSAHQFRWLALFGVLVAAIYALVFFTGDKSPTPKLGIDLQGGTRVTLTARTPDGNRPSKDSLAKAQEIIENRVNGLGVSGSEVVIDGDNLVITVPGEDSQQARTLASTAKLYIRPVLNAAPAPSAQQPAPGGTTPAPGQTTPAPEPAPAPAGAEGAVPGTGAEGTAPDAGTTPDTGAQDGTVPDTGATAPAEETPAAAPLPESEVDVHPAQAPGEPPTAPSAPAETTPAPAPQDPNAPPATPAEGSLSPQEQAQQEIEMAKAIRQSTDPTTQQLAMASLNCTAADPLAGNDDPNLPLVTCSTDGKEVFLLDKSRIDGQEIANATSGLNTEQARHEVNLEFKGSGSDAWASLTGEYVQQRVAFVLDSEVVSAPVVQQGPQLGGRTSISGDFNAASAKELANTLKYGSLPLSFQTSEAETVSATLGLSSLKAGLLAGAVGLVAVLIYCLVYYRMLGFLTALSLIGSGFAVYGIMVLLGRWIGFTLDLAGIAGLIIGIGMTADSFVVFFERIKDEMREGRSFRSAVPRGWQRARKTILSGNAVSFIAAAVLYALAVGQVRGFAFTLGLTTILDVVVVVLVTAPLVHLASRSTFWAKPSVNGLGAMQELARERKAAEAAVGKA</sequence>
<dbReference type="PANTHER" id="PTHR30081:SF1">
    <property type="entry name" value="PROTEIN TRANSLOCASE SUBUNIT SECD"/>
    <property type="match status" value="1"/>
</dbReference>
<dbReference type="InterPro" id="IPR048631">
    <property type="entry name" value="SecD_1st"/>
</dbReference>
<dbReference type="GeneID" id="96243633"/>
<dbReference type="EMBL" id="JBEYBF010000001">
    <property type="protein sequence ID" value="MEU1950271.1"/>
    <property type="molecule type" value="Genomic_DNA"/>
</dbReference>
<feature type="domain" description="Protein translocase subunit SecDF P1" evidence="12">
    <location>
        <begin position="68"/>
        <end position="121"/>
    </location>
</feature>
<dbReference type="Gene3D" id="1.20.1640.10">
    <property type="entry name" value="Multidrug efflux transporter AcrB transmembrane domain"/>
    <property type="match status" value="1"/>
</dbReference>
<dbReference type="HAMAP" id="MF_01463_B">
    <property type="entry name" value="SecD_B"/>
    <property type="match status" value="1"/>
</dbReference>
<feature type="transmembrane region" description="Helical" evidence="9">
    <location>
        <begin position="490"/>
        <end position="511"/>
    </location>
</feature>
<keyword evidence="3 9" id="KW-1003">Cell membrane</keyword>
<organism evidence="14 15">
    <name type="scientific">Nocardia rhamnosiphila</name>
    <dbReference type="NCBI Taxonomy" id="426716"/>
    <lineage>
        <taxon>Bacteria</taxon>
        <taxon>Bacillati</taxon>
        <taxon>Actinomycetota</taxon>
        <taxon>Actinomycetes</taxon>
        <taxon>Mycobacteriales</taxon>
        <taxon>Nocardiaceae</taxon>
        <taxon>Nocardia</taxon>
    </lineage>
</organism>
<keyword evidence="4 9" id="KW-0812">Transmembrane</keyword>
<dbReference type="InterPro" id="IPR005791">
    <property type="entry name" value="SecD"/>
</dbReference>
<dbReference type="InterPro" id="IPR001036">
    <property type="entry name" value="Acrflvin-R"/>
</dbReference>
<dbReference type="Pfam" id="PF21760">
    <property type="entry name" value="SecD_1st"/>
    <property type="match status" value="1"/>
</dbReference>
<keyword evidence="5 9" id="KW-0653">Protein transport</keyword>
<dbReference type="SUPFAM" id="SSF82866">
    <property type="entry name" value="Multidrug efflux transporter AcrB transmembrane domain"/>
    <property type="match status" value="1"/>
</dbReference>
<dbReference type="InterPro" id="IPR048634">
    <property type="entry name" value="SecD_SecF_C"/>
</dbReference>
<dbReference type="PANTHER" id="PTHR30081">
    <property type="entry name" value="PROTEIN-EXPORT MEMBRANE PROTEIN SEC"/>
    <property type="match status" value="1"/>
</dbReference>
<dbReference type="Proteomes" id="UP001550628">
    <property type="component" value="Unassembled WGS sequence"/>
</dbReference>
<keyword evidence="7 9" id="KW-0811">Translocation</keyword>
<feature type="transmembrane region" description="Helical" evidence="9">
    <location>
        <begin position="12"/>
        <end position="30"/>
    </location>
</feature>
<evidence type="ECO:0000256" key="4">
    <source>
        <dbReference type="ARBA" id="ARBA00022692"/>
    </source>
</evidence>
<dbReference type="Pfam" id="PF07549">
    <property type="entry name" value="Sec_GG"/>
    <property type="match status" value="1"/>
</dbReference>
<feature type="domain" description="SecDF P1 head subdomain" evidence="13">
    <location>
        <begin position="308"/>
        <end position="413"/>
    </location>
</feature>
<evidence type="ECO:0000256" key="6">
    <source>
        <dbReference type="ARBA" id="ARBA00022989"/>
    </source>
</evidence>
<dbReference type="InterPro" id="IPR054384">
    <property type="entry name" value="SecDF_P1_head"/>
</dbReference>
<feature type="transmembrane region" description="Helical" evidence="9">
    <location>
        <begin position="539"/>
        <end position="558"/>
    </location>
</feature>
<gene>
    <name evidence="9 14" type="primary">secD</name>
    <name evidence="14" type="ORF">ABZ510_00295</name>
</gene>
<dbReference type="InterPro" id="IPR055344">
    <property type="entry name" value="SecD_SecF_C_bact"/>
</dbReference>
<evidence type="ECO:0000259" key="11">
    <source>
        <dbReference type="Pfam" id="PF02355"/>
    </source>
</evidence>
<dbReference type="Pfam" id="PF22599">
    <property type="entry name" value="SecDF_P1_head"/>
    <property type="match status" value="1"/>
</dbReference>
<dbReference type="RefSeq" id="WP_030521542.1">
    <property type="nucleotide sequence ID" value="NZ_JBEYBD010000002.1"/>
</dbReference>
<feature type="compositionally biased region" description="Low complexity" evidence="10">
    <location>
        <begin position="126"/>
        <end position="147"/>
    </location>
</feature>
<feature type="transmembrane region" description="Helical" evidence="9">
    <location>
        <begin position="564"/>
        <end position="590"/>
    </location>
</feature>
<comment type="similarity">
    <text evidence="9">Belongs to the SecD/SecF family. SecD subfamily.</text>
</comment>
<feature type="region of interest" description="Disordered" evidence="10">
    <location>
        <begin position="126"/>
        <end position="261"/>
    </location>
</feature>
<reference evidence="14 15" key="1">
    <citation type="submission" date="2024-06" db="EMBL/GenBank/DDBJ databases">
        <title>The Natural Products Discovery Center: Release of the First 8490 Sequenced Strains for Exploring Actinobacteria Biosynthetic Diversity.</title>
        <authorList>
            <person name="Kalkreuter E."/>
            <person name="Kautsar S.A."/>
            <person name="Yang D."/>
            <person name="Bader C.D."/>
            <person name="Teijaro C.N."/>
            <person name="Fluegel L."/>
            <person name="Davis C.M."/>
            <person name="Simpson J.R."/>
            <person name="Lauterbach L."/>
            <person name="Steele A.D."/>
            <person name="Gui C."/>
            <person name="Meng S."/>
            <person name="Li G."/>
            <person name="Viehrig K."/>
            <person name="Ye F."/>
            <person name="Su P."/>
            <person name="Kiefer A.F."/>
            <person name="Nichols A."/>
            <person name="Cepeda A.J."/>
            <person name="Yan W."/>
            <person name="Fan B."/>
            <person name="Jiang Y."/>
            <person name="Adhikari A."/>
            <person name="Zheng C.-J."/>
            <person name="Schuster L."/>
            <person name="Cowan T.M."/>
            <person name="Smanski M.J."/>
            <person name="Chevrette M.G."/>
            <person name="De Carvalho L.P.S."/>
            <person name="Shen B."/>
        </authorList>
    </citation>
    <scope>NUCLEOTIDE SEQUENCE [LARGE SCALE GENOMIC DNA]</scope>
    <source>
        <strain evidence="14 15">NPDC019708</strain>
    </source>
</reference>
<keyword evidence="2 9" id="KW-0813">Transport</keyword>
<evidence type="ECO:0000256" key="1">
    <source>
        <dbReference type="ARBA" id="ARBA00004651"/>
    </source>
</evidence>
<comment type="caution">
    <text evidence="14">The sequence shown here is derived from an EMBL/GenBank/DDBJ whole genome shotgun (WGS) entry which is preliminary data.</text>
</comment>
<dbReference type="Pfam" id="PF02355">
    <property type="entry name" value="SecD_SecF_C"/>
    <property type="match status" value="1"/>
</dbReference>
<dbReference type="InterPro" id="IPR022813">
    <property type="entry name" value="SecD/SecF_arch_bac"/>
</dbReference>
<evidence type="ECO:0000256" key="10">
    <source>
        <dbReference type="SAM" id="MobiDB-lite"/>
    </source>
</evidence>
<feature type="domain" description="Protein export membrane protein SecD/SecF C-terminal" evidence="11">
    <location>
        <begin position="415"/>
        <end position="589"/>
    </location>
</feature>
<keyword evidence="15" id="KW-1185">Reference proteome</keyword>